<evidence type="ECO:0000313" key="2">
    <source>
        <dbReference type="Proteomes" id="UP000799538"/>
    </source>
</evidence>
<dbReference type="EMBL" id="ML992516">
    <property type="protein sequence ID" value="KAF2219561.1"/>
    <property type="molecule type" value="Genomic_DNA"/>
</dbReference>
<reference evidence="2" key="1">
    <citation type="journal article" date="2020" name="Stud. Mycol.">
        <title>101 Dothideomycetes genomes: A test case for predicting lifestyles and emergence of pathogens.</title>
        <authorList>
            <person name="Haridas S."/>
            <person name="Albert R."/>
            <person name="Binder M."/>
            <person name="Bloem J."/>
            <person name="LaButti K."/>
            <person name="Salamov A."/>
            <person name="Andreopoulos B."/>
            <person name="Baker S."/>
            <person name="Barry K."/>
            <person name="Bills G."/>
            <person name="Bluhm B."/>
            <person name="Cannon C."/>
            <person name="Castanera R."/>
            <person name="Culley D."/>
            <person name="Daum C."/>
            <person name="Ezra D."/>
            <person name="Gonzalez J."/>
            <person name="Henrissat B."/>
            <person name="Kuo A."/>
            <person name="Liang C."/>
            <person name="Lipzen A."/>
            <person name="Lutzoni F."/>
            <person name="Magnuson J."/>
            <person name="Mondo S."/>
            <person name="Nolan M."/>
            <person name="Ohm R."/>
            <person name="Pangilinan J."/>
            <person name="Park H.-J."/>
            <person name="Ramirez L."/>
            <person name="Alfaro M."/>
            <person name="Sun H."/>
            <person name="Tritt A."/>
            <person name="Yoshinaga Y."/>
            <person name="Zwiers L.-H."/>
            <person name="Turgeon B."/>
            <person name="Goodwin S."/>
            <person name="Spatafora J."/>
            <person name="Crous P."/>
            <person name="Grigoriev I."/>
        </authorList>
    </citation>
    <scope>NUCLEOTIDE SEQUENCE [LARGE SCALE GENOMIC DNA]</scope>
    <source>
        <strain evidence="2">CECT 20119</strain>
    </source>
</reference>
<organism evidence="1 2">
    <name type="scientific">Elsinoe ampelina</name>
    <dbReference type="NCBI Taxonomy" id="302913"/>
    <lineage>
        <taxon>Eukaryota</taxon>
        <taxon>Fungi</taxon>
        <taxon>Dikarya</taxon>
        <taxon>Ascomycota</taxon>
        <taxon>Pezizomycotina</taxon>
        <taxon>Dothideomycetes</taxon>
        <taxon>Dothideomycetidae</taxon>
        <taxon>Myriangiales</taxon>
        <taxon>Elsinoaceae</taxon>
        <taxon>Elsinoe</taxon>
    </lineage>
</organism>
<protein>
    <submittedName>
        <fullName evidence="1">Uncharacterized protein</fullName>
    </submittedName>
</protein>
<sequence length="194" mass="22130">MAPRGFRRRFSVYRSDTRIVATTRYEVSKCKHLGFMSCQRCSPRGVVKSAPACLLNTIPMRHALMRAGTTDINGIYTAMNIGKLQRSGKIKYVTDMFVTQPPVQTVILRVFIKSHVGDDPIWDFETTLMTEGRALRWGDIIDSVQRRAARQGRHSRHDRIGIEIGALRSIMLDPRSSKVQSEAVNEDGELRYRF</sequence>
<gene>
    <name evidence="1" type="ORF">BDZ85DRAFT_43671</name>
</gene>
<accession>A0A6A6G1I7</accession>
<dbReference type="Proteomes" id="UP000799538">
    <property type="component" value="Unassembled WGS sequence"/>
</dbReference>
<evidence type="ECO:0000313" key="1">
    <source>
        <dbReference type="EMBL" id="KAF2219561.1"/>
    </source>
</evidence>
<dbReference type="AlphaFoldDB" id="A0A6A6G1I7"/>
<name>A0A6A6G1I7_9PEZI</name>
<proteinExistence type="predicted"/>
<keyword evidence="2" id="KW-1185">Reference proteome</keyword>